<feature type="transmembrane region" description="Helical" evidence="1">
    <location>
        <begin position="12"/>
        <end position="37"/>
    </location>
</feature>
<feature type="transmembrane region" description="Helical" evidence="1">
    <location>
        <begin position="199"/>
        <end position="221"/>
    </location>
</feature>
<evidence type="ECO:0000313" key="2">
    <source>
        <dbReference type="EMBL" id="RUT31576.1"/>
    </source>
</evidence>
<feature type="transmembrane region" description="Helical" evidence="1">
    <location>
        <begin position="176"/>
        <end position="193"/>
    </location>
</feature>
<feature type="transmembrane region" description="Helical" evidence="1">
    <location>
        <begin position="99"/>
        <end position="129"/>
    </location>
</feature>
<accession>A0A433XBX7</accession>
<evidence type="ECO:0000256" key="1">
    <source>
        <dbReference type="SAM" id="Phobius"/>
    </source>
</evidence>
<keyword evidence="3" id="KW-1185">Reference proteome</keyword>
<organism evidence="2 3">
    <name type="scientific">Paenibacillus zeisoli</name>
    <dbReference type="NCBI Taxonomy" id="2496267"/>
    <lineage>
        <taxon>Bacteria</taxon>
        <taxon>Bacillati</taxon>
        <taxon>Bacillota</taxon>
        <taxon>Bacilli</taxon>
        <taxon>Bacillales</taxon>
        <taxon>Paenibacillaceae</taxon>
        <taxon>Paenibacillus</taxon>
    </lineage>
</organism>
<keyword evidence="1" id="KW-1133">Transmembrane helix</keyword>
<dbReference type="OrthoDB" id="9784784at2"/>
<dbReference type="Pfam" id="PF12730">
    <property type="entry name" value="ABC2_membrane_4"/>
    <property type="match status" value="1"/>
</dbReference>
<reference evidence="2 3" key="1">
    <citation type="submission" date="2018-12" db="EMBL/GenBank/DDBJ databases">
        <authorList>
            <person name="Sun L."/>
            <person name="Chen Z."/>
        </authorList>
    </citation>
    <scope>NUCLEOTIDE SEQUENCE [LARGE SCALE GENOMIC DNA]</scope>
    <source>
        <strain evidence="2 3">3-5-3</strain>
    </source>
</reference>
<keyword evidence="1" id="KW-0812">Transmembrane</keyword>
<evidence type="ECO:0000313" key="3">
    <source>
        <dbReference type="Proteomes" id="UP000272464"/>
    </source>
</evidence>
<dbReference type="EMBL" id="RZNX01000003">
    <property type="protein sequence ID" value="RUT31576.1"/>
    <property type="molecule type" value="Genomic_DNA"/>
</dbReference>
<sequence length="230" mass="25425">MLKLMRLEMKKYKLGGLLKGVIICNLAIMAMLSMIYFTDKSDSAETFASYHSLFETIGAFVRITFIIFASTIITRIIIDEYKNKTINLMFVYPISRKRIMAAKLTIVFLFTLITVLLSNVLLDGIVMLADRVYGFVPETLTTDMLTAQAFSVLLSSVAAAGISLIPLYFGMRKHSVPFTIVSAVLIASLISQTTNGFNLSQIIAIPVALCLIGILIAYITIRNVDTKDVA</sequence>
<feature type="transmembrane region" description="Helical" evidence="1">
    <location>
        <begin position="57"/>
        <end position="78"/>
    </location>
</feature>
<dbReference type="Proteomes" id="UP000272464">
    <property type="component" value="Unassembled WGS sequence"/>
</dbReference>
<gene>
    <name evidence="2" type="ORF">EJP77_09245</name>
</gene>
<dbReference type="AlphaFoldDB" id="A0A433XBX7"/>
<feature type="transmembrane region" description="Helical" evidence="1">
    <location>
        <begin position="149"/>
        <end position="169"/>
    </location>
</feature>
<keyword evidence="1" id="KW-0472">Membrane</keyword>
<protein>
    <submittedName>
        <fullName evidence="2">ABC transporter permease</fullName>
    </submittedName>
</protein>
<comment type="caution">
    <text evidence="2">The sequence shown here is derived from an EMBL/GenBank/DDBJ whole genome shotgun (WGS) entry which is preliminary data.</text>
</comment>
<name>A0A433XBX7_9BACL</name>
<proteinExistence type="predicted"/>
<dbReference type="RefSeq" id="WP_127198957.1">
    <property type="nucleotide sequence ID" value="NZ_RZNX01000003.1"/>
</dbReference>